<dbReference type="InterPro" id="IPR044066">
    <property type="entry name" value="TRIAD_supradom"/>
</dbReference>
<evidence type="ECO:0000313" key="13">
    <source>
        <dbReference type="EMBL" id="KAL1876430.1"/>
    </source>
</evidence>
<protein>
    <recommendedName>
        <fullName evidence="2">RBR-type E3 ubiquitin transferase</fullName>
        <ecNumber evidence="2">2.3.2.31</ecNumber>
    </recommendedName>
</protein>
<proteinExistence type="predicted"/>
<organism evidence="13 14">
    <name type="scientific">Phialemonium thermophilum</name>
    <dbReference type="NCBI Taxonomy" id="223376"/>
    <lineage>
        <taxon>Eukaryota</taxon>
        <taxon>Fungi</taxon>
        <taxon>Dikarya</taxon>
        <taxon>Ascomycota</taxon>
        <taxon>Pezizomycotina</taxon>
        <taxon>Sordariomycetes</taxon>
        <taxon>Sordariomycetidae</taxon>
        <taxon>Cephalothecales</taxon>
        <taxon>Cephalothecaceae</taxon>
        <taxon>Phialemonium</taxon>
    </lineage>
</organism>
<feature type="compositionally biased region" description="Basic and acidic residues" evidence="10">
    <location>
        <begin position="69"/>
        <end position="88"/>
    </location>
</feature>
<evidence type="ECO:0000256" key="7">
    <source>
        <dbReference type="ARBA" id="ARBA00022786"/>
    </source>
</evidence>
<feature type="compositionally biased region" description="Basic residues" evidence="10">
    <location>
        <begin position="97"/>
        <end position="106"/>
    </location>
</feature>
<keyword evidence="14" id="KW-1185">Reference proteome</keyword>
<evidence type="ECO:0000256" key="1">
    <source>
        <dbReference type="ARBA" id="ARBA00001798"/>
    </source>
</evidence>
<dbReference type="Proteomes" id="UP001586593">
    <property type="component" value="Unassembled WGS sequence"/>
</dbReference>
<evidence type="ECO:0000256" key="9">
    <source>
        <dbReference type="PROSITE-ProRule" id="PRU00175"/>
    </source>
</evidence>
<keyword evidence="8" id="KW-0862">Zinc</keyword>
<dbReference type="InterPro" id="IPR031127">
    <property type="entry name" value="E3_UB_ligase_RBR"/>
</dbReference>
<evidence type="ECO:0000256" key="8">
    <source>
        <dbReference type="ARBA" id="ARBA00022833"/>
    </source>
</evidence>
<evidence type="ECO:0000256" key="5">
    <source>
        <dbReference type="ARBA" id="ARBA00022737"/>
    </source>
</evidence>
<dbReference type="InterPro" id="IPR013083">
    <property type="entry name" value="Znf_RING/FYVE/PHD"/>
</dbReference>
<evidence type="ECO:0000256" key="4">
    <source>
        <dbReference type="ARBA" id="ARBA00022723"/>
    </source>
</evidence>
<gene>
    <name evidence="13" type="ORF">VTK73DRAFT_9296</name>
</gene>
<keyword evidence="4" id="KW-0479">Metal-binding</keyword>
<dbReference type="PROSITE" id="PS50089">
    <property type="entry name" value="ZF_RING_2"/>
    <property type="match status" value="1"/>
</dbReference>
<evidence type="ECO:0000256" key="3">
    <source>
        <dbReference type="ARBA" id="ARBA00022679"/>
    </source>
</evidence>
<dbReference type="InterPro" id="IPR002867">
    <property type="entry name" value="IBR_dom"/>
</dbReference>
<dbReference type="EC" id="2.3.2.31" evidence="2"/>
<dbReference type="Gene3D" id="3.30.40.10">
    <property type="entry name" value="Zinc/RING finger domain, C3HC4 (zinc finger)"/>
    <property type="match status" value="1"/>
</dbReference>
<name>A0ABR3XKE5_9PEZI</name>
<comment type="catalytic activity">
    <reaction evidence="1">
        <text>[E2 ubiquitin-conjugating enzyme]-S-ubiquitinyl-L-cysteine + [acceptor protein]-L-lysine = [E2 ubiquitin-conjugating enzyme]-L-cysteine + [acceptor protein]-N(6)-ubiquitinyl-L-lysine.</text>
        <dbReference type="EC" id="2.3.2.31"/>
    </reaction>
</comment>
<reference evidence="13 14" key="1">
    <citation type="journal article" date="2024" name="Commun. Biol.">
        <title>Comparative genomic analysis of thermophilic fungi reveals convergent evolutionary adaptations and gene losses.</title>
        <authorList>
            <person name="Steindorff A.S."/>
            <person name="Aguilar-Pontes M.V."/>
            <person name="Robinson A.J."/>
            <person name="Andreopoulos B."/>
            <person name="LaButti K."/>
            <person name="Kuo A."/>
            <person name="Mondo S."/>
            <person name="Riley R."/>
            <person name="Otillar R."/>
            <person name="Haridas S."/>
            <person name="Lipzen A."/>
            <person name="Grimwood J."/>
            <person name="Schmutz J."/>
            <person name="Clum A."/>
            <person name="Reid I.D."/>
            <person name="Moisan M.C."/>
            <person name="Butler G."/>
            <person name="Nguyen T.T.M."/>
            <person name="Dewar K."/>
            <person name="Conant G."/>
            <person name="Drula E."/>
            <person name="Henrissat B."/>
            <person name="Hansel C."/>
            <person name="Singer S."/>
            <person name="Hutchinson M.I."/>
            <person name="de Vries R.P."/>
            <person name="Natvig D.O."/>
            <person name="Powell A.J."/>
            <person name="Tsang A."/>
            <person name="Grigoriev I.V."/>
        </authorList>
    </citation>
    <scope>NUCLEOTIDE SEQUENCE [LARGE SCALE GENOMIC DNA]</scope>
    <source>
        <strain evidence="13 14">ATCC 24622</strain>
    </source>
</reference>
<dbReference type="Pfam" id="PF26200">
    <property type="entry name" value="Rcat_RNF216"/>
    <property type="match status" value="1"/>
</dbReference>
<evidence type="ECO:0000259" key="11">
    <source>
        <dbReference type="PROSITE" id="PS50089"/>
    </source>
</evidence>
<keyword evidence="6 9" id="KW-0863">Zinc-finger</keyword>
<evidence type="ECO:0000256" key="2">
    <source>
        <dbReference type="ARBA" id="ARBA00012251"/>
    </source>
</evidence>
<feature type="region of interest" description="Disordered" evidence="10">
    <location>
        <begin position="1"/>
        <end position="118"/>
    </location>
</feature>
<dbReference type="Gene3D" id="1.20.120.1750">
    <property type="match status" value="1"/>
</dbReference>
<comment type="caution">
    <text evidence="13">The sequence shown here is derived from an EMBL/GenBank/DDBJ whole genome shotgun (WGS) entry which is preliminary data.</text>
</comment>
<evidence type="ECO:0000313" key="14">
    <source>
        <dbReference type="Proteomes" id="UP001586593"/>
    </source>
</evidence>
<dbReference type="PANTHER" id="PTHR11685">
    <property type="entry name" value="RBR FAMILY RING FINGER AND IBR DOMAIN-CONTAINING"/>
    <property type="match status" value="1"/>
</dbReference>
<feature type="domain" description="RING-type" evidence="12">
    <location>
        <begin position="400"/>
        <end position="618"/>
    </location>
</feature>
<dbReference type="SMART" id="SM00647">
    <property type="entry name" value="IBR"/>
    <property type="match status" value="2"/>
</dbReference>
<evidence type="ECO:0000256" key="6">
    <source>
        <dbReference type="ARBA" id="ARBA00022771"/>
    </source>
</evidence>
<dbReference type="CDD" id="cd20335">
    <property type="entry name" value="BRcat_RBR"/>
    <property type="match status" value="1"/>
</dbReference>
<dbReference type="CDD" id="cd20336">
    <property type="entry name" value="Rcat_RBR"/>
    <property type="match status" value="1"/>
</dbReference>
<dbReference type="InterPro" id="IPR001841">
    <property type="entry name" value="Znf_RING"/>
</dbReference>
<dbReference type="Pfam" id="PF01485">
    <property type="entry name" value="IBR"/>
    <property type="match status" value="1"/>
</dbReference>
<dbReference type="PROSITE" id="PS51873">
    <property type="entry name" value="TRIAD"/>
    <property type="match status" value="1"/>
</dbReference>
<keyword evidence="3" id="KW-0808">Transferase</keyword>
<keyword evidence="5" id="KW-0677">Repeat</keyword>
<sequence length="763" mass="86416">MAKVSDLESHGDGQGHKRPRPEGRKRGTRSAEESQSRFGARWPTHNGFHLDSLFAPHRPASKRHSSLAGRDRTRSRGQDGAHEGHVGSRDQAPQPHERHHHHRTRHDHLAQRTSPSRSAATVRIVVHDLNHQLRPFRVELKSGTQARRIADVIRKRHAERAGAVPETARIRLYREGLEIQPHEMAPDRPCIVWHRLELAAGRESSDDGLSWWKLTHWQDETNGVLDKTLTGEIVRAIESGETIGSLRRIIAARTGVEDANRVVIIARDGVRRGLVQGDSWEARQLRNWLCRWLSIDTGRERGYVVLKGLARQYIYHPAPVYLENGMTVTMLKKWMKQRLFTAVDRLGQDELSLASREIAIREGEDVPDSTPVRWGATYTFSLPAHVAEALGDAESWLLPVSESCSVCGDAKKITELPAQLTAECDHRPSLCKDCTRQWIHSSLESTLWDRLKCPECPKLLQFHDVQRYASPEDFVRYDTLATRAALKGIDDFRWCLSPTCESGQIHDRSCAKFRCVACKAKHCVAHDVPWHSGETCAEYDKRTRRRRRQDRASRDTIEKTSKKCPGCGKDVHKWTGCNHITCLCGHEWCYLCLAPYRRNAVDFIFCRHAPGCAEANTLADMLDPELPLAGQDPRGGGQEEAAADHLFQRPPGQRFPPALRFPPPLRFNPARAAAMHRQGLDDFQDWINLAWDGHPAPHRLDRLLDAMHQAAATAAAAHRGRHRVPGFLEHFVGFDEHWAGPLHERGDFPADGMDQARVFRPEA</sequence>
<accession>A0ABR3XKE5</accession>
<feature type="domain" description="RING-type" evidence="11">
    <location>
        <begin position="404"/>
        <end position="456"/>
    </location>
</feature>
<evidence type="ECO:0000259" key="12">
    <source>
        <dbReference type="PROSITE" id="PS51873"/>
    </source>
</evidence>
<dbReference type="SUPFAM" id="SSF57850">
    <property type="entry name" value="RING/U-box"/>
    <property type="match status" value="3"/>
</dbReference>
<feature type="compositionally biased region" description="Basic and acidic residues" evidence="10">
    <location>
        <begin position="1"/>
        <end position="35"/>
    </location>
</feature>
<evidence type="ECO:0000256" key="10">
    <source>
        <dbReference type="SAM" id="MobiDB-lite"/>
    </source>
</evidence>
<dbReference type="EMBL" id="JAZHXJ010000076">
    <property type="protein sequence ID" value="KAL1876430.1"/>
    <property type="molecule type" value="Genomic_DNA"/>
</dbReference>
<keyword evidence="7" id="KW-0833">Ubl conjugation pathway</keyword>